<accession>A0A392RYR7</accession>
<reference evidence="2 3" key="1">
    <citation type="journal article" date="2018" name="Front. Plant Sci.">
        <title>Red Clover (Trifolium pratense) and Zigzag Clover (T. medium) - A Picture of Genomic Similarities and Differences.</title>
        <authorList>
            <person name="Dluhosova J."/>
            <person name="Istvanek J."/>
            <person name="Nedelnik J."/>
            <person name="Repkova J."/>
        </authorList>
    </citation>
    <scope>NUCLEOTIDE SEQUENCE [LARGE SCALE GENOMIC DNA]</scope>
    <source>
        <strain evidence="3">cv. 10/8</strain>
        <tissue evidence="2">Leaf</tissue>
    </source>
</reference>
<dbReference type="AlphaFoldDB" id="A0A392RYR7"/>
<proteinExistence type="predicted"/>
<evidence type="ECO:0000313" key="2">
    <source>
        <dbReference type="EMBL" id="MCI40726.1"/>
    </source>
</evidence>
<keyword evidence="3" id="KW-1185">Reference proteome</keyword>
<dbReference type="Proteomes" id="UP000265520">
    <property type="component" value="Unassembled WGS sequence"/>
</dbReference>
<name>A0A392RYR7_9FABA</name>
<feature type="compositionally biased region" description="Polar residues" evidence="1">
    <location>
        <begin position="36"/>
        <end position="48"/>
    </location>
</feature>
<organism evidence="2 3">
    <name type="scientific">Trifolium medium</name>
    <dbReference type="NCBI Taxonomy" id="97028"/>
    <lineage>
        <taxon>Eukaryota</taxon>
        <taxon>Viridiplantae</taxon>
        <taxon>Streptophyta</taxon>
        <taxon>Embryophyta</taxon>
        <taxon>Tracheophyta</taxon>
        <taxon>Spermatophyta</taxon>
        <taxon>Magnoliopsida</taxon>
        <taxon>eudicotyledons</taxon>
        <taxon>Gunneridae</taxon>
        <taxon>Pentapetalae</taxon>
        <taxon>rosids</taxon>
        <taxon>fabids</taxon>
        <taxon>Fabales</taxon>
        <taxon>Fabaceae</taxon>
        <taxon>Papilionoideae</taxon>
        <taxon>50 kb inversion clade</taxon>
        <taxon>NPAAA clade</taxon>
        <taxon>Hologalegina</taxon>
        <taxon>IRL clade</taxon>
        <taxon>Trifolieae</taxon>
        <taxon>Trifolium</taxon>
    </lineage>
</organism>
<dbReference type="EMBL" id="LXQA010283254">
    <property type="protein sequence ID" value="MCI40726.1"/>
    <property type="molecule type" value="Genomic_DNA"/>
</dbReference>
<evidence type="ECO:0000313" key="3">
    <source>
        <dbReference type="Proteomes" id="UP000265520"/>
    </source>
</evidence>
<feature type="non-terminal residue" evidence="2">
    <location>
        <position position="70"/>
    </location>
</feature>
<feature type="region of interest" description="Disordered" evidence="1">
    <location>
        <begin position="32"/>
        <end position="70"/>
    </location>
</feature>
<evidence type="ECO:0000256" key="1">
    <source>
        <dbReference type="SAM" id="MobiDB-lite"/>
    </source>
</evidence>
<protein>
    <submittedName>
        <fullName evidence="2">Uncharacterized protein</fullName>
    </submittedName>
</protein>
<comment type="caution">
    <text evidence="2">The sequence shown here is derived from an EMBL/GenBank/DDBJ whole genome shotgun (WGS) entry which is preliminary data.</text>
</comment>
<sequence>MENKKVLLPHIFIASVLNVHLHYEKIRLPPSRPLIRSNSCDQTPSKGSDLTPLEIKGRVDPTVHTRPRKM</sequence>